<dbReference type="NCBIfam" id="NF043052">
    <property type="entry name" value="DodecBact"/>
    <property type="match status" value="1"/>
</dbReference>
<reference evidence="1 4" key="2">
    <citation type="submission" date="2019-07" db="EMBL/GenBank/DDBJ databases">
        <title>Whole genome shotgun sequence of Halomonas cupida NBRC 102219.</title>
        <authorList>
            <person name="Hosoyama A."/>
            <person name="Uohara A."/>
            <person name="Ohji S."/>
            <person name="Ichikawa N."/>
        </authorList>
    </citation>
    <scope>NUCLEOTIDE SEQUENCE [LARGE SCALE GENOMIC DNA]</scope>
    <source>
        <strain evidence="1 4">NBRC 102219</strain>
    </source>
</reference>
<dbReference type="Pfam" id="PF07311">
    <property type="entry name" value="Dodecin"/>
    <property type="match status" value="1"/>
</dbReference>
<evidence type="ECO:0000313" key="1">
    <source>
        <dbReference type="EMBL" id="GEN24159.1"/>
    </source>
</evidence>
<evidence type="ECO:0008006" key="5">
    <source>
        <dbReference type="Google" id="ProtNLM"/>
    </source>
</evidence>
<dbReference type="PANTHER" id="PTHR39324">
    <property type="entry name" value="CALCIUM DODECIN"/>
    <property type="match status" value="1"/>
</dbReference>
<evidence type="ECO:0000313" key="3">
    <source>
        <dbReference type="Proteomes" id="UP000184123"/>
    </source>
</evidence>
<dbReference type="InterPro" id="IPR025543">
    <property type="entry name" value="Dodecin-like"/>
</dbReference>
<dbReference type="EMBL" id="BJXU01000077">
    <property type="protein sequence ID" value="GEN24159.1"/>
    <property type="molecule type" value="Genomic_DNA"/>
</dbReference>
<evidence type="ECO:0000313" key="4">
    <source>
        <dbReference type="Proteomes" id="UP000321726"/>
    </source>
</evidence>
<accession>A0A1M7IRD2</accession>
<evidence type="ECO:0000313" key="2">
    <source>
        <dbReference type="EMBL" id="SHM43271.1"/>
    </source>
</evidence>
<reference evidence="2 3" key="1">
    <citation type="submission" date="2016-11" db="EMBL/GenBank/DDBJ databases">
        <authorList>
            <person name="Jaros S."/>
            <person name="Januszkiewicz K."/>
            <person name="Wedrychowicz H."/>
        </authorList>
    </citation>
    <scope>NUCLEOTIDE SEQUENCE [LARGE SCALE GENOMIC DNA]</scope>
    <source>
        <strain evidence="2 3">DSM 4740</strain>
    </source>
</reference>
<protein>
    <recommendedName>
        <fullName evidence="5">Dodecin domain-containing protein</fullName>
    </recommendedName>
</protein>
<dbReference type="EMBL" id="FRCA01000008">
    <property type="protein sequence ID" value="SHM43271.1"/>
    <property type="molecule type" value="Genomic_DNA"/>
</dbReference>
<proteinExistence type="predicted"/>
<dbReference type="Gene3D" id="3.30.1660.10">
    <property type="entry name" value="Flavin-binding protein dodecin"/>
    <property type="match status" value="1"/>
</dbReference>
<dbReference type="Proteomes" id="UP000184123">
    <property type="component" value="Unassembled WGS sequence"/>
</dbReference>
<dbReference type="STRING" id="44933.SAMN05660971_02952"/>
<dbReference type="OrthoDB" id="9805889at2"/>
<dbReference type="AlphaFoldDB" id="A0A1M7IRD2"/>
<dbReference type="InterPro" id="IPR036694">
    <property type="entry name" value="Dodecin-like_sf"/>
</dbReference>
<organism evidence="2 3">
    <name type="scientific">Halomonas cupida</name>
    <dbReference type="NCBI Taxonomy" id="44933"/>
    <lineage>
        <taxon>Bacteria</taxon>
        <taxon>Pseudomonadati</taxon>
        <taxon>Pseudomonadota</taxon>
        <taxon>Gammaproteobacteria</taxon>
        <taxon>Oceanospirillales</taxon>
        <taxon>Halomonadaceae</taxon>
        <taxon>Halomonas</taxon>
    </lineage>
</organism>
<dbReference type="InterPro" id="IPR050049">
    <property type="entry name" value="Dodecin_bact"/>
</dbReference>
<dbReference type="SUPFAM" id="SSF89807">
    <property type="entry name" value="Dodecin-like"/>
    <property type="match status" value="1"/>
</dbReference>
<dbReference type="InterPro" id="IPR009923">
    <property type="entry name" value="Dodecin"/>
</dbReference>
<sequence>MSHHVYKHIELTGSSETSIEDAIQRAISRASENVHNLRWFEVIDTRGHIEDGRVAHWQVTLKVGFTLD</sequence>
<dbReference type="Proteomes" id="UP000321726">
    <property type="component" value="Unassembled WGS sequence"/>
</dbReference>
<name>A0A1M7IRD2_9GAMM</name>
<keyword evidence="4" id="KW-1185">Reference proteome</keyword>
<dbReference type="RefSeq" id="WP_073435985.1">
    <property type="nucleotide sequence ID" value="NZ_BJXU01000077.1"/>
</dbReference>
<dbReference type="PANTHER" id="PTHR39324:SF1">
    <property type="entry name" value="CALCIUM DODECIN"/>
    <property type="match status" value="1"/>
</dbReference>
<gene>
    <name evidence="1" type="ORF">HCU01_21080</name>
    <name evidence="2" type="ORF">SAMN05660971_02952</name>
</gene>